<dbReference type="EMBL" id="FLRB01000013">
    <property type="protein sequence ID" value="SBT22024.1"/>
    <property type="molecule type" value="Genomic_DNA"/>
</dbReference>
<dbReference type="GO" id="GO:0005886">
    <property type="term" value="C:plasma membrane"/>
    <property type="evidence" value="ECO:0007669"/>
    <property type="project" value="UniProtKB-SubCell"/>
</dbReference>
<reference evidence="11 14" key="1">
    <citation type="submission" date="2016-06" db="EMBL/GenBank/DDBJ databases">
        <authorList>
            <person name="Kjaerup R.B."/>
            <person name="Dalgaard T.S."/>
            <person name="Juul-Madsen H.R."/>
        </authorList>
    </citation>
    <scope>NUCLEOTIDE SEQUENCE [LARGE SCALE GENOMIC DNA]</scope>
    <source>
        <strain evidence="11 14">CECT 5115</strain>
    </source>
</reference>
<evidence type="ECO:0000256" key="6">
    <source>
        <dbReference type="ARBA" id="ARBA00023136"/>
    </source>
</evidence>
<comment type="similarity">
    <text evidence="7">Belongs to the drug/metabolite transporter (DMT) superfamily. Small multidrug resistance (SMR) (TC 2.A.7.1) family. Gdx/SugE subfamily.</text>
</comment>
<evidence type="ECO:0000256" key="10">
    <source>
        <dbReference type="SAM" id="Phobius"/>
    </source>
</evidence>
<dbReference type="InterPro" id="IPR000390">
    <property type="entry name" value="Small_drug/metabolite_transptr"/>
</dbReference>
<keyword evidence="6 10" id="KW-0472">Membrane</keyword>
<evidence type="ECO:0000256" key="8">
    <source>
        <dbReference type="ARBA" id="ARBA00039168"/>
    </source>
</evidence>
<feature type="transmembrane region" description="Helical" evidence="10">
    <location>
        <begin position="30"/>
        <end position="50"/>
    </location>
</feature>
<reference evidence="12 13" key="2">
    <citation type="submission" date="2016-06" db="EMBL/GenBank/DDBJ databases">
        <authorList>
            <person name="Rodrigo-Torres L."/>
            <person name="Arahal D.R."/>
        </authorList>
    </citation>
    <scope>NUCLEOTIDE SEQUENCE [LARGE SCALE GENOMIC DNA]</scope>
    <source>
        <strain evidence="12 13">CECT 5116</strain>
    </source>
</reference>
<dbReference type="EMBL" id="FLRA01000023">
    <property type="protein sequence ID" value="SBT19069.1"/>
    <property type="molecule type" value="Genomic_DNA"/>
</dbReference>
<dbReference type="FunFam" id="1.10.3730.20:FF:000001">
    <property type="entry name" value="Quaternary ammonium compound resistance transporter SugE"/>
    <property type="match status" value="1"/>
</dbReference>
<dbReference type="InterPro" id="IPR037185">
    <property type="entry name" value="EmrE-like"/>
</dbReference>
<dbReference type="AlphaFoldDB" id="A0A1C3JVF0"/>
<dbReference type="InterPro" id="IPR045324">
    <property type="entry name" value="Small_multidrug_res"/>
</dbReference>
<evidence type="ECO:0000313" key="14">
    <source>
        <dbReference type="Proteomes" id="UP000092871"/>
    </source>
</evidence>
<name>A0A1C3JVF0_9GAMM</name>
<evidence type="ECO:0000256" key="4">
    <source>
        <dbReference type="ARBA" id="ARBA00022692"/>
    </source>
</evidence>
<keyword evidence="5 10" id="KW-1133">Transmembrane helix</keyword>
<dbReference type="Pfam" id="PF00893">
    <property type="entry name" value="Multi_Drug_Res"/>
    <property type="match status" value="1"/>
</dbReference>
<evidence type="ECO:0000256" key="3">
    <source>
        <dbReference type="ARBA" id="ARBA00022475"/>
    </source>
</evidence>
<dbReference type="PANTHER" id="PTHR30561">
    <property type="entry name" value="SMR FAMILY PROTON-DEPENDENT DRUG EFFLUX TRANSPORTER SUGE"/>
    <property type="match status" value="1"/>
</dbReference>
<keyword evidence="13" id="KW-1185">Reference proteome</keyword>
<evidence type="ECO:0000256" key="5">
    <source>
        <dbReference type="ARBA" id="ARBA00022989"/>
    </source>
</evidence>
<accession>A0A1C3JVF0</accession>
<dbReference type="Gene3D" id="1.10.3730.20">
    <property type="match status" value="1"/>
</dbReference>
<dbReference type="GO" id="GO:0022857">
    <property type="term" value="F:transmembrane transporter activity"/>
    <property type="evidence" value="ECO:0007669"/>
    <property type="project" value="InterPro"/>
</dbReference>
<evidence type="ECO:0000256" key="1">
    <source>
        <dbReference type="ARBA" id="ARBA00004651"/>
    </source>
</evidence>
<proteinExistence type="inferred from homology"/>
<evidence type="ECO:0000256" key="9">
    <source>
        <dbReference type="RuleBase" id="RU003942"/>
    </source>
</evidence>
<evidence type="ECO:0000313" key="13">
    <source>
        <dbReference type="Proteomes" id="UP000092840"/>
    </source>
</evidence>
<organism evidence="11 14">
    <name type="scientific">Marinomonas gallaica</name>
    <dbReference type="NCBI Taxonomy" id="1806667"/>
    <lineage>
        <taxon>Bacteria</taxon>
        <taxon>Pseudomonadati</taxon>
        <taxon>Pseudomonadota</taxon>
        <taxon>Gammaproteobacteria</taxon>
        <taxon>Oceanospirillales</taxon>
        <taxon>Oceanospirillaceae</taxon>
        <taxon>Marinomonas</taxon>
    </lineage>
</organism>
<dbReference type="Proteomes" id="UP000092871">
    <property type="component" value="Unassembled WGS sequence"/>
</dbReference>
<evidence type="ECO:0000256" key="7">
    <source>
        <dbReference type="ARBA" id="ARBA00038151"/>
    </source>
</evidence>
<dbReference type="Proteomes" id="UP000092840">
    <property type="component" value="Unassembled WGS sequence"/>
</dbReference>
<comment type="subcellular location">
    <subcellularLocation>
        <location evidence="1 9">Cell membrane</location>
        <topology evidence="1 9">Multi-pass membrane protein</topology>
    </subcellularLocation>
</comment>
<protein>
    <recommendedName>
        <fullName evidence="8">Guanidinium exporter</fullName>
    </recommendedName>
</protein>
<feature type="transmembrane region" description="Helical" evidence="10">
    <location>
        <begin position="57"/>
        <end position="79"/>
    </location>
</feature>
<feature type="transmembrane region" description="Helical" evidence="10">
    <location>
        <begin position="85"/>
        <end position="104"/>
    </location>
</feature>
<evidence type="ECO:0000313" key="11">
    <source>
        <dbReference type="EMBL" id="SBT19069.1"/>
    </source>
</evidence>
<keyword evidence="2" id="KW-0813">Transport</keyword>
<dbReference type="PANTHER" id="PTHR30561:SF0">
    <property type="entry name" value="GUANIDINIUM EXPORTER"/>
    <property type="match status" value="1"/>
</dbReference>
<dbReference type="SUPFAM" id="SSF103481">
    <property type="entry name" value="Multidrug resistance efflux transporter EmrE"/>
    <property type="match status" value="1"/>
</dbReference>
<dbReference type="RefSeq" id="WP_067038294.1">
    <property type="nucleotide sequence ID" value="NZ_CP187511.1"/>
</dbReference>
<dbReference type="GO" id="GO:1990961">
    <property type="term" value="P:xenobiotic detoxification by transmembrane export across the plasma membrane"/>
    <property type="evidence" value="ECO:0007669"/>
    <property type="project" value="UniProtKB-ARBA"/>
</dbReference>
<keyword evidence="4 9" id="KW-0812">Transmembrane</keyword>
<gene>
    <name evidence="11" type="primary">sugE</name>
    <name evidence="11" type="ORF">MGA5115_03230</name>
    <name evidence="12" type="ORF">MGA5116_02634</name>
</gene>
<sequence>MGWIYLLLAGLTEIGWPLGMKIAQESSTKWPGLLMAVFFLITSGVLLWLAQRDIPMGTAYAVWTGIGAAGTFMIGVMFFNDPASLIRYLGILLIISGVVVLKLAH</sequence>
<keyword evidence="3" id="KW-1003">Cell membrane</keyword>
<evidence type="ECO:0000313" key="12">
    <source>
        <dbReference type="EMBL" id="SBT22024.1"/>
    </source>
</evidence>
<evidence type="ECO:0000256" key="2">
    <source>
        <dbReference type="ARBA" id="ARBA00022448"/>
    </source>
</evidence>
<dbReference type="OrthoDB" id="9808638at2"/>